<evidence type="ECO:0000256" key="14">
    <source>
        <dbReference type="SAM" id="MobiDB-lite"/>
    </source>
</evidence>
<dbReference type="InterPro" id="IPR055510">
    <property type="entry name" value="DUF7083"/>
</dbReference>
<dbReference type="InterPro" id="IPR001878">
    <property type="entry name" value="Znf_CCHC"/>
</dbReference>
<dbReference type="GO" id="GO:0004519">
    <property type="term" value="F:endonuclease activity"/>
    <property type="evidence" value="ECO:0007669"/>
    <property type="project" value="UniProtKB-KW"/>
</dbReference>
<gene>
    <name evidence="17" type="ORF">CYNAS_LOCUS19804</name>
</gene>
<evidence type="ECO:0000313" key="17">
    <source>
        <dbReference type="EMBL" id="CAJ0607821.1"/>
    </source>
</evidence>
<proteinExistence type="predicted"/>
<dbReference type="InterPro" id="IPR001995">
    <property type="entry name" value="Peptidase_A2_cat"/>
</dbReference>
<dbReference type="GO" id="GO:0003677">
    <property type="term" value="F:DNA binding"/>
    <property type="evidence" value="ECO:0007669"/>
    <property type="project" value="UniProtKB-KW"/>
</dbReference>
<feature type="domain" description="Reverse transcriptase" evidence="16">
    <location>
        <begin position="525"/>
        <end position="703"/>
    </location>
</feature>
<dbReference type="SUPFAM" id="SSF56672">
    <property type="entry name" value="DNA/RNA polymerases"/>
    <property type="match status" value="1"/>
</dbReference>
<keyword evidence="2" id="KW-0645">Protease</keyword>
<dbReference type="InterPro" id="IPR043128">
    <property type="entry name" value="Rev_trsase/Diguanyl_cyclase"/>
</dbReference>
<evidence type="ECO:0000256" key="8">
    <source>
        <dbReference type="ARBA" id="ARBA00022801"/>
    </source>
</evidence>
<dbReference type="InterPro" id="IPR043502">
    <property type="entry name" value="DNA/RNA_pol_sf"/>
</dbReference>
<dbReference type="Pfam" id="PF17919">
    <property type="entry name" value="RT_RNaseH_2"/>
    <property type="match status" value="1"/>
</dbReference>
<keyword evidence="5" id="KW-0540">Nuclease</keyword>
<evidence type="ECO:0000256" key="6">
    <source>
        <dbReference type="ARBA" id="ARBA00022750"/>
    </source>
</evidence>
<dbReference type="AlphaFoldDB" id="A0AA36MD28"/>
<organism evidence="17 18">
    <name type="scientific">Cylicocyclus nassatus</name>
    <name type="common">Nematode worm</name>
    <dbReference type="NCBI Taxonomy" id="53992"/>
    <lineage>
        <taxon>Eukaryota</taxon>
        <taxon>Metazoa</taxon>
        <taxon>Ecdysozoa</taxon>
        <taxon>Nematoda</taxon>
        <taxon>Chromadorea</taxon>
        <taxon>Rhabditida</taxon>
        <taxon>Rhabditina</taxon>
        <taxon>Rhabditomorpha</taxon>
        <taxon>Strongyloidea</taxon>
        <taxon>Strongylidae</taxon>
        <taxon>Cylicocyclus</taxon>
    </lineage>
</organism>
<dbReference type="GO" id="GO:0019899">
    <property type="term" value="F:enzyme binding"/>
    <property type="evidence" value="ECO:0007669"/>
    <property type="project" value="UniProtKB-ARBA"/>
</dbReference>
<dbReference type="InterPro" id="IPR036875">
    <property type="entry name" value="Znf_CCHC_sf"/>
</dbReference>
<dbReference type="PANTHER" id="PTHR37984:SF5">
    <property type="entry name" value="PROTEIN NYNRIN-LIKE"/>
    <property type="match status" value="1"/>
</dbReference>
<dbReference type="PROSITE" id="PS00141">
    <property type="entry name" value="ASP_PROTEASE"/>
    <property type="match status" value="1"/>
</dbReference>
<keyword evidence="3" id="KW-0808">Transferase</keyword>
<evidence type="ECO:0000256" key="13">
    <source>
        <dbReference type="ARBA" id="ARBA00023268"/>
    </source>
</evidence>
<evidence type="ECO:0000256" key="1">
    <source>
        <dbReference type="ARBA" id="ARBA00012493"/>
    </source>
</evidence>
<dbReference type="Proteomes" id="UP001176961">
    <property type="component" value="Unassembled WGS sequence"/>
</dbReference>
<dbReference type="GO" id="GO:0004190">
    <property type="term" value="F:aspartic-type endopeptidase activity"/>
    <property type="evidence" value="ECO:0007669"/>
    <property type="project" value="UniProtKB-KW"/>
</dbReference>
<evidence type="ECO:0000256" key="4">
    <source>
        <dbReference type="ARBA" id="ARBA00022695"/>
    </source>
</evidence>
<protein>
    <recommendedName>
        <fullName evidence="1">RNA-directed DNA polymerase</fullName>
        <ecNumber evidence="1">2.7.7.49</ecNumber>
    </recommendedName>
</protein>
<keyword evidence="4" id="KW-0548">Nucleotidyltransferase</keyword>
<keyword evidence="9" id="KW-0460">Magnesium</keyword>
<evidence type="ECO:0000256" key="3">
    <source>
        <dbReference type="ARBA" id="ARBA00022679"/>
    </source>
</evidence>
<keyword evidence="12" id="KW-0238">DNA-binding</keyword>
<comment type="caution">
    <text evidence="17">The sequence shown here is derived from an EMBL/GenBank/DDBJ whole genome shotgun (WGS) entry which is preliminary data.</text>
</comment>
<dbReference type="CDD" id="cd01647">
    <property type="entry name" value="RT_LTR"/>
    <property type="match status" value="1"/>
</dbReference>
<evidence type="ECO:0000256" key="5">
    <source>
        <dbReference type="ARBA" id="ARBA00022722"/>
    </source>
</evidence>
<dbReference type="EC" id="2.7.7.49" evidence="1"/>
<keyword evidence="8" id="KW-0378">Hydrolase</keyword>
<feature type="region of interest" description="Disordered" evidence="14">
    <location>
        <begin position="310"/>
        <end position="334"/>
    </location>
</feature>
<dbReference type="PROSITE" id="PS50175">
    <property type="entry name" value="ASP_PROT_RETROV"/>
    <property type="match status" value="1"/>
</dbReference>
<evidence type="ECO:0000256" key="12">
    <source>
        <dbReference type="ARBA" id="ARBA00023125"/>
    </source>
</evidence>
<evidence type="ECO:0000256" key="7">
    <source>
        <dbReference type="ARBA" id="ARBA00022759"/>
    </source>
</evidence>
<dbReference type="PANTHER" id="PTHR37984">
    <property type="entry name" value="PROTEIN CBG26694"/>
    <property type="match status" value="1"/>
</dbReference>
<accession>A0AA36MD28</accession>
<keyword evidence="11" id="KW-0229">DNA integration</keyword>
<dbReference type="SUPFAM" id="SSF57756">
    <property type="entry name" value="Retrovirus zinc finger-like domains"/>
    <property type="match status" value="1"/>
</dbReference>
<dbReference type="InterPro" id="IPR050951">
    <property type="entry name" value="Retrovirus_Pol_polyprotein"/>
</dbReference>
<dbReference type="Pfam" id="PF23309">
    <property type="entry name" value="DUF7083"/>
    <property type="match status" value="1"/>
</dbReference>
<dbReference type="Gene3D" id="2.40.70.10">
    <property type="entry name" value="Acid Proteases"/>
    <property type="match status" value="1"/>
</dbReference>
<sequence length="1023" mass="117610">MAKVSTEDLMIMFKELIREDQKSLRELMREERQEMMETFLKHIAGTGQPNTSSEVPNMMSALSNRIEKFYFDPEADECFSKWYARYKEVFVEDSKQLPESARVRLLCEKLDKDCFEKYQRHVLPKEVTAIEFEETVETLKQLFDVKISEFTMRYQCLKLEKADSEDYLLYTGRVNESCEKAKIHELDSDGIKCLLWIFGLKSQKEAEIRQRLITVLDREYKAGRKLSLQELYLECENFLSLKKDSETVAGLPKIVEATSKEEPTKLECWNCGKAHFARECKAKLWFCKRCKKTGHTEKFCEQAAERKAAQHDSKRRIHRSSDTSKNRSWTKPKRHVRSVAKIANAIMEVNSTRMYIEAKVNSYPVSFLLDTGSDITLLNESTWRSMGAPRLENTNVVVKNASGGSMKVHGKLWCDYEIKGSRSEGYAYVTPHNSLLGLEWIQDNEDMSYHLSRMVAEVKTEQTEDIALKLKEAYPEVCKEGLGLCTKEKAHMRIDEKVRPVFKACRPVPHAALEAVEKELDRLLELKVISPVTHSEWAAPIVCVRKANGKLRVCADFSTGLNKALESYDYPLPLPEDIFASLNGGTVFSQIDLSDAYLQIELSEEAKKMVVINTHRGLYQYNRLPFGIKTAPGNFQQIMNKMVNGLRGVATYLDDILVCGRTEEEHMENLLAVFARIADYGFRIRLEKCSFGKPEIRYLGFIVDRNGRRPNLEKIEAIRNMDELKNVSQLRAFLGMITYYAAFMPKIKDLRGPLDAMLKKDAKWEWTRTNQEAFEKLKKTLSSELNLAHYDPRQKIVVAADASDYGIGCVISHRYADGSEKPIAHASRSLTKAEKNYSQIEKEALGIVFAVKKFHKYVFGRKFLLLTDHQPLLAIFGDKKGVPVYSANRLMRWATILLGYDFDIEYVKTTKFGQADGLSRLMKKSQNNEEDVVIAAVENDVNFMLKNCIRKLPVTVSDVQAYTKKDPVLKRVLTYVKKGEWPEVNGELAHFRNRRETLSIVEQCLMDCKDEEISSKLRLLAEY</sequence>
<dbReference type="EMBL" id="CATQJL010000316">
    <property type="protein sequence ID" value="CAJ0607821.1"/>
    <property type="molecule type" value="Genomic_DNA"/>
</dbReference>
<dbReference type="GO" id="GO:0008270">
    <property type="term" value="F:zinc ion binding"/>
    <property type="evidence" value="ECO:0007669"/>
    <property type="project" value="InterPro"/>
</dbReference>
<dbReference type="GO" id="GO:0015074">
    <property type="term" value="P:DNA integration"/>
    <property type="evidence" value="ECO:0007669"/>
    <property type="project" value="UniProtKB-KW"/>
</dbReference>
<evidence type="ECO:0000256" key="2">
    <source>
        <dbReference type="ARBA" id="ARBA00022670"/>
    </source>
</evidence>
<dbReference type="InterPro" id="IPR021109">
    <property type="entry name" value="Peptidase_aspartic_dom_sf"/>
</dbReference>
<dbReference type="SUPFAM" id="SSF50630">
    <property type="entry name" value="Acid proteases"/>
    <property type="match status" value="1"/>
</dbReference>
<evidence type="ECO:0000256" key="10">
    <source>
        <dbReference type="ARBA" id="ARBA00022884"/>
    </source>
</evidence>
<dbReference type="CDD" id="cd09274">
    <property type="entry name" value="RNase_HI_RT_Ty3"/>
    <property type="match status" value="1"/>
</dbReference>
<keyword evidence="7" id="KW-0255">Endonuclease</keyword>
<dbReference type="InterPro" id="IPR001969">
    <property type="entry name" value="Aspartic_peptidase_AS"/>
</dbReference>
<dbReference type="GO" id="GO:0005737">
    <property type="term" value="C:cytoplasm"/>
    <property type="evidence" value="ECO:0007669"/>
    <property type="project" value="UniProtKB-ARBA"/>
</dbReference>
<dbReference type="Pfam" id="PF13975">
    <property type="entry name" value="gag-asp_proteas"/>
    <property type="match status" value="1"/>
</dbReference>
<dbReference type="InterPro" id="IPR000477">
    <property type="entry name" value="RT_dom"/>
</dbReference>
<dbReference type="GO" id="GO:0006508">
    <property type="term" value="P:proteolysis"/>
    <property type="evidence" value="ECO:0007669"/>
    <property type="project" value="UniProtKB-KW"/>
</dbReference>
<keyword evidence="13" id="KW-0511">Multifunctional enzyme</keyword>
<keyword evidence="6" id="KW-0064">Aspartyl protease</keyword>
<feature type="domain" description="Peptidase A2" evidence="15">
    <location>
        <begin position="365"/>
        <end position="407"/>
    </location>
</feature>
<keyword evidence="18" id="KW-1185">Reference proteome</keyword>
<evidence type="ECO:0000256" key="9">
    <source>
        <dbReference type="ARBA" id="ARBA00022842"/>
    </source>
</evidence>
<evidence type="ECO:0000313" key="18">
    <source>
        <dbReference type="Proteomes" id="UP001176961"/>
    </source>
</evidence>
<dbReference type="Gene3D" id="3.10.10.10">
    <property type="entry name" value="HIV Type 1 Reverse Transcriptase, subunit A, domain 1"/>
    <property type="match status" value="1"/>
</dbReference>
<dbReference type="FunFam" id="3.30.70.270:FF:000020">
    <property type="entry name" value="Transposon Tf2-6 polyprotein-like Protein"/>
    <property type="match status" value="1"/>
</dbReference>
<keyword evidence="10" id="KW-0694">RNA-binding</keyword>
<dbReference type="Gene3D" id="4.10.60.10">
    <property type="entry name" value="Zinc finger, CCHC-type"/>
    <property type="match status" value="1"/>
</dbReference>
<dbReference type="InterPro" id="IPR041577">
    <property type="entry name" value="RT_RNaseH_2"/>
</dbReference>
<evidence type="ECO:0000259" key="16">
    <source>
        <dbReference type="PROSITE" id="PS50878"/>
    </source>
</evidence>
<evidence type="ECO:0000256" key="11">
    <source>
        <dbReference type="ARBA" id="ARBA00022908"/>
    </source>
</evidence>
<dbReference type="GO" id="GO:0003964">
    <property type="term" value="F:RNA-directed DNA polymerase activity"/>
    <property type="evidence" value="ECO:0007669"/>
    <property type="project" value="UniProtKB-EC"/>
</dbReference>
<evidence type="ECO:0000259" key="15">
    <source>
        <dbReference type="PROSITE" id="PS50175"/>
    </source>
</evidence>
<dbReference type="Gene3D" id="3.30.70.270">
    <property type="match status" value="2"/>
</dbReference>
<name>A0AA36MD28_CYLNA</name>
<dbReference type="GO" id="GO:0003723">
    <property type="term" value="F:RNA binding"/>
    <property type="evidence" value="ECO:0007669"/>
    <property type="project" value="UniProtKB-KW"/>
</dbReference>
<reference evidence="17" key="1">
    <citation type="submission" date="2023-07" db="EMBL/GenBank/DDBJ databases">
        <authorList>
            <consortium name="CYATHOMIX"/>
        </authorList>
    </citation>
    <scope>NUCLEOTIDE SEQUENCE</scope>
    <source>
        <strain evidence="17">N/A</strain>
    </source>
</reference>
<dbReference type="PROSITE" id="PS50878">
    <property type="entry name" value="RT_POL"/>
    <property type="match status" value="1"/>
</dbReference>
<dbReference type="SMART" id="SM00343">
    <property type="entry name" value="ZnF_C2HC"/>
    <property type="match status" value="2"/>
</dbReference>
<dbReference type="Pfam" id="PF00078">
    <property type="entry name" value="RVT_1"/>
    <property type="match status" value="1"/>
</dbReference>